<evidence type="ECO:0000256" key="4">
    <source>
        <dbReference type="ARBA" id="ARBA00022989"/>
    </source>
</evidence>
<evidence type="ECO:0000313" key="8">
    <source>
        <dbReference type="Proteomes" id="UP001597135"/>
    </source>
</evidence>
<feature type="transmembrane region" description="Helical" evidence="6">
    <location>
        <begin position="144"/>
        <end position="161"/>
    </location>
</feature>
<dbReference type="PANTHER" id="PTHR31040:SF1">
    <property type="entry name" value="NURIM"/>
    <property type="match status" value="1"/>
</dbReference>
<accession>A0ABW3ZG28</accession>
<keyword evidence="5 6" id="KW-0472">Membrane</keyword>
<comment type="similarity">
    <text evidence="2">Belongs to the nurim family.</text>
</comment>
<dbReference type="Gene3D" id="1.20.120.1630">
    <property type="match status" value="1"/>
</dbReference>
<sequence length="274" mass="29975">MSDTAPQERPIPRLLSLVAGLADAPPGCARIAFALAYGLLCHAIFAAAVLAMGWALWNGMTVSLGTVPWPWAALANAALLLQFPILHSALLNGRGASLPARAIPGPWGRTLASTSYTIFASLQLLALFALWTPSGVVWWRAEGWALWAVGAAHLASWLFLMKSNLDAGAELQSGALGWMSLAQDRRPHYPDMPVTGLFRVIRQPIYVGFSAVLWTVPVWTPDQLVLALGLTAYCVIAPRRFKERRYLARHGERFARYLATHPYMLPGRPGRKDL</sequence>
<dbReference type="InterPro" id="IPR033580">
    <property type="entry name" value="Nurim-like"/>
</dbReference>
<protein>
    <submittedName>
        <fullName evidence="7">Isoprenylcysteine carboxylmethyltransferase family protein</fullName>
    </submittedName>
</protein>
<dbReference type="Proteomes" id="UP001597135">
    <property type="component" value="Unassembled WGS sequence"/>
</dbReference>
<evidence type="ECO:0000256" key="2">
    <source>
        <dbReference type="ARBA" id="ARBA00010631"/>
    </source>
</evidence>
<dbReference type="PANTHER" id="PTHR31040">
    <property type="entry name" value="NURIM"/>
    <property type="match status" value="1"/>
</dbReference>
<keyword evidence="4 6" id="KW-1133">Transmembrane helix</keyword>
<dbReference type="RefSeq" id="WP_386802010.1">
    <property type="nucleotide sequence ID" value="NZ_JBHTMU010000007.1"/>
</dbReference>
<organism evidence="7 8">
    <name type="scientific">Litorisediminicola beolgyonensis</name>
    <dbReference type="NCBI Taxonomy" id="1173614"/>
    <lineage>
        <taxon>Bacteria</taxon>
        <taxon>Pseudomonadati</taxon>
        <taxon>Pseudomonadota</taxon>
        <taxon>Alphaproteobacteria</taxon>
        <taxon>Rhodobacterales</taxon>
        <taxon>Paracoccaceae</taxon>
        <taxon>Litorisediminicola</taxon>
    </lineage>
</organism>
<evidence type="ECO:0000313" key="7">
    <source>
        <dbReference type="EMBL" id="MFD1341949.1"/>
    </source>
</evidence>
<proteinExistence type="inferred from homology"/>
<feature type="transmembrane region" description="Helical" evidence="6">
    <location>
        <begin position="34"/>
        <end position="57"/>
    </location>
</feature>
<evidence type="ECO:0000256" key="6">
    <source>
        <dbReference type="SAM" id="Phobius"/>
    </source>
</evidence>
<comment type="subcellular location">
    <subcellularLocation>
        <location evidence="1">Membrane</location>
        <topology evidence="1">Multi-pass membrane protein</topology>
    </subcellularLocation>
</comment>
<reference evidence="8" key="1">
    <citation type="journal article" date="2019" name="Int. J. Syst. Evol. Microbiol.">
        <title>The Global Catalogue of Microorganisms (GCM) 10K type strain sequencing project: providing services to taxonomists for standard genome sequencing and annotation.</title>
        <authorList>
            <consortium name="The Broad Institute Genomics Platform"/>
            <consortium name="The Broad Institute Genome Sequencing Center for Infectious Disease"/>
            <person name="Wu L."/>
            <person name="Ma J."/>
        </authorList>
    </citation>
    <scope>NUCLEOTIDE SEQUENCE [LARGE SCALE GENOMIC DNA]</scope>
    <source>
        <strain evidence="8">CCUG 62953</strain>
    </source>
</reference>
<evidence type="ECO:0000256" key="1">
    <source>
        <dbReference type="ARBA" id="ARBA00004141"/>
    </source>
</evidence>
<dbReference type="EMBL" id="JBHTMU010000007">
    <property type="protein sequence ID" value="MFD1341949.1"/>
    <property type="molecule type" value="Genomic_DNA"/>
</dbReference>
<comment type="caution">
    <text evidence="7">The sequence shown here is derived from an EMBL/GenBank/DDBJ whole genome shotgun (WGS) entry which is preliminary data.</text>
</comment>
<feature type="transmembrane region" description="Helical" evidence="6">
    <location>
        <begin position="69"/>
        <end position="90"/>
    </location>
</feature>
<evidence type="ECO:0000256" key="5">
    <source>
        <dbReference type="ARBA" id="ARBA00023136"/>
    </source>
</evidence>
<feature type="transmembrane region" description="Helical" evidence="6">
    <location>
        <begin position="111"/>
        <end position="132"/>
    </location>
</feature>
<name>A0ABW3ZG28_9RHOB</name>
<gene>
    <name evidence="7" type="ORF">ACFQ4E_05915</name>
</gene>
<keyword evidence="3 6" id="KW-0812">Transmembrane</keyword>
<keyword evidence="8" id="KW-1185">Reference proteome</keyword>
<evidence type="ECO:0000256" key="3">
    <source>
        <dbReference type="ARBA" id="ARBA00022692"/>
    </source>
</evidence>